<feature type="domain" description="Pyridoxamine 5'-phosphate oxidase N-terminal" evidence="1">
    <location>
        <begin position="7"/>
        <end position="124"/>
    </location>
</feature>
<evidence type="ECO:0000313" key="2">
    <source>
        <dbReference type="EMBL" id="CZQ99474.1"/>
    </source>
</evidence>
<proteinExistence type="predicted"/>
<keyword evidence="3" id="KW-1185">Reference proteome</keyword>
<evidence type="ECO:0000259" key="1">
    <source>
        <dbReference type="Pfam" id="PF01243"/>
    </source>
</evidence>
<dbReference type="STRING" id="140314.SAMN04488076_10762"/>
<dbReference type="AlphaFoldDB" id="A0A143YUZ8"/>
<protein>
    <submittedName>
        <fullName evidence="2">Pyridoxamine 5'-phosphate oxidase</fullName>
    </submittedName>
</protein>
<dbReference type="EMBL" id="FJNE01000008">
    <property type="protein sequence ID" value="CZQ99474.1"/>
    <property type="molecule type" value="Genomic_DNA"/>
</dbReference>
<dbReference type="RefSeq" id="WP_177194417.1">
    <property type="nucleotide sequence ID" value="NZ_FJNE01000008.1"/>
</dbReference>
<accession>A0A143YUZ8</accession>
<reference evidence="2 3" key="1">
    <citation type="submission" date="2016-02" db="EMBL/GenBank/DDBJ databases">
        <authorList>
            <person name="Wen L."/>
            <person name="He K."/>
            <person name="Yang H."/>
        </authorList>
    </citation>
    <scope>NUCLEOTIDE SEQUENCE [LARGE SCALE GENOMIC DNA]</scope>
    <source>
        <strain evidence="2">Trichococcus palustris</strain>
    </source>
</reference>
<evidence type="ECO:0000313" key="3">
    <source>
        <dbReference type="Proteomes" id="UP000242754"/>
    </source>
</evidence>
<dbReference type="Pfam" id="PF01243">
    <property type="entry name" value="PNPOx_N"/>
    <property type="match status" value="1"/>
</dbReference>
<name>A0A143YUZ8_9LACT</name>
<gene>
    <name evidence="2" type="ORF">Tpal_2377</name>
</gene>
<dbReference type="Gene3D" id="2.30.110.10">
    <property type="entry name" value="Electron Transport, Fmn-binding Protein, Chain A"/>
    <property type="match status" value="1"/>
</dbReference>
<dbReference type="InterPro" id="IPR012349">
    <property type="entry name" value="Split_barrel_FMN-bd"/>
</dbReference>
<dbReference type="Proteomes" id="UP000242754">
    <property type="component" value="Unassembled WGS sequence"/>
</dbReference>
<dbReference type="InterPro" id="IPR011576">
    <property type="entry name" value="Pyridox_Oxase_N"/>
</dbReference>
<dbReference type="SUPFAM" id="SSF50475">
    <property type="entry name" value="FMN-binding split barrel"/>
    <property type="match status" value="1"/>
</dbReference>
<organism evidence="2 3">
    <name type="scientific">Trichococcus palustris</name>
    <dbReference type="NCBI Taxonomy" id="140314"/>
    <lineage>
        <taxon>Bacteria</taxon>
        <taxon>Bacillati</taxon>
        <taxon>Bacillota</taxon>
        <taxon>Bacilli</taxon>
        <taxon>Lactobacillales</taxon>
        <taxon>Carnobacteriaceae</taxon>
        <taxon>Trichococcus</taxon>
    </lineage>
</organism>
<sequence length="141" mass="15626">MPTIEKKMIAENNFCVLATCSNYLPNSSLMQYICDESCTQLFMLTLKGSVKQLNIAANPHVSLLIDNRAARSNAPIQALTVYGTAEFVQDAKKIKEIGQLLVEQNGDLGKIASDNQLMVIRVRAEKFLLLDGVNDKSYTEL</sequence>